<evidence type="ECO:0000256" key="3">
    <source>
        <dbReference type="ARBA" id="ARBA00023027"/>
    </source>
</evidence>
<dbReference type="EMBL" id="QCYK01000001">
    <property type="protein sequence ID" value="PUZ28005.1"/>
    <property type="molecule type" value="Genomic_DNA"/>
</dbReference>
<dbReference type="AlphaFoldDB" id="A0A2T7BK05"/>
<dbReference type="RefSeq" id="WP_108684646.1">
    <property type="nucleotide sequence ID" value="NZ_QCYK01000001.1"/>
</dbReference>
<dbReference type="Pfam" id="PF00389">
    <property type="entry name" value="2-Hacid_dh"/>
    <property type="match status" value="1"/>
</dbReference>
<dbReference type="FunFam" id="3.40.50.720:FF:000041">
    <property type="entry name" value="D-3-phosphoglycerate dehydrogenase"/>
    <property type="match status" value="1"/>
</dbReference>
<keyword evidence="2 4" id="KW-0560">Oxidoreductase</keyword>
<evidence type="ECO:0000259" key="5">
    <source>
        <dbReference type="Pfam" id="PF00389"/>
    </source>
</evidence>
<dbReference type="Proteomes" id="UP000244450">
    <property type="component" value="Unassembled WGS sequence"/>
</dbReference>
<feature type="domain" description="D-isomer specific 2-hydroxyacid dehydrogenase NAD-binding" evidence="6">
    <location>
        <begin position="107"/>
        <end position="288"/>
    </location>
</feature>
<dbReference type="Gene3D" id="3.40.50.720">
    <property type="entry name" value="NAD(P)-binding Rossmann-like Domain"/>
    <property type="match status" value="2"/>
</dbReference>
<dbReference type="GO" id="GO:0047545">
    <property type="term" value="F:(S)-2-hydroxyglutarate dehydrogenase activity"/>
    <property type="evidence" value="ECO:0007669"/>
    <property type="project" value="UniProtKB-ARBA"/>
</dbReference>
<dbReference type="PROSITE" id="PS00670">
    <property type="entry name" value="D_2_HYDROXYACID_DH_2"/>
    <property type="match status" value="1"/>
</dbReference>
<dbReference type="InterPro" id="IPR006140">
    <property type="entry name" value="D-isomer_DH_NAD-bd"/>
</dbReference>
<dbReference type="GO" id="GO:0016618">
    <property type="term" value="F:hydroxypyruvate reductase [NAD(P)H] activity"/>
    <property type="evidence" value="ECO:0007669"/>
    <property type="project" value="TreeGrafter"/>
</dbReference>
<dbReference type="OrthoDB" id="9777288at2"/>
<evidence type="ECO:0000313" key="8">
    <source>
        <dbReference type="Proteomes" id="UP000244450"/>
    </source>
</evidence>
<name>A0A2T7BK05_9BACT</name>
<dbReference type="GO" id="GO:0006564">
    <property type="term" value="P:L-serine biosynthetic process"/>
    <property type="evidence" value="ECO:0007669"/>
    <property type="project" value="UniProtKB-ARBA"/>
</dbReference>
<organism evidence="7 8">
    <name type="scientific">Chitinophaga parva</name>
    <dbReference type="NCBI Taxonomy" id="2169414"/>
    <lineage>
        <taxon>Bacteria</taxon>
        <taxon>Pseudomonadati</taxon>
        <taxon>Bacteroidota</taxon>
        <taxon>Chitinophagia</taxon>
        <taxon>Chitinophagales</taxon>
        <taxon>Chitinophagaceae</taxon>
        <taxon>Chitinophaga</taxon>
    </lineage>
</organism>
<protein>
    <submittedName>
        <fullName evidence="7">Hydroxyacid dehydrogenase</fullName>
    </submittedName>
</protein>
<dbReference type="SUPFAM" id="SSF51735">
    <property type="entry name" value="NAD(P)-binding Rossmann-fold domains"/>
    <property type="match status" value="1"/>
</dbReference>
<dbReference type="GO" id="GO:0030267">
    <property type="term" value="F:glyoxylate reductase (NADPH) activity"/>
    <property type="evidence" value="ECO:0007669"/>
    <property type="project" value="TreeGrafter"/>
</dbReference>
<dbReference type="PANTHER" id="PTHR10996:SF283">
    <property type="entry name" value="GLYOXYLATE_HYDROXYPYRUVATE REDUCTASE B"/>
    <property type="match status" value="1"/>
</dbReference>
<sequence>MSQKVLITAKVHPWLLETLTAKGFEPVYQPAITTEETKAILPDITGLIVTTRLKVDKAMLDCGTRLKWIGRLGSGMELIDVAYAESKGIQCVSSPDGNCDAVGEQALGMLLCLRNNILKSNLELRQGIWERDGNRGWELNGKTVGIIGFGHTGQAFTKKLQGFDVKILANDKYKSGFDTEVVKQASLEEIFAQADVVSLHLPLTAETHHLANAQFFNAFAKPVYFLNTSRGKVVDTAALVAALDAGKLAGVGLDVFENEKLNTYTDAEKQQFEHLLKAPNVVLTPHIAGYSHEASIKMPQYVLEKLGILPNSRG</sequence>
<feature type="domain" description="D-isomer specific 2-hydroxyacid dehydrogenase catalytic" evidence="5">
    <location>
        <begin position="5"/>
        <end position="305"/>
    </location>
</feature>
<dbReference type="InterPro" id="IPR036291">
    <property type="entry name" value="NAD(P)-bd_dom_sf"/>
</dbReference>
<reference evidence="7 8" key="1">
    <citation type="submission" date="2018-04" db="EMBL/GenBank/DDBJ databases">
        <title>Chitinophaga fuyangensis sp. nov., isolated from soil in a chemical factory.</title>
        <authorList>
            <person name="Chen K."/>
        </authorList>
    </citation>
    <scope>NUCLEOTIDE SEQUENCE [LARGE SCALE GENOMIC DNA]</scope>
    <source>
        <strain evidence="7 8">LY-1</strain>
    </source>
</reference>
<comment type="similarity">
    <text evidence="1 4">Belongs to the D-isomer specific 2-hydroxyacid dehydrogenase family.</text>
</comment>
<gene>
    <name evidence="7" type="ORF">DCC81_00525</name>
</gene>
<evidence type="ECO:0000313" key="7">
    <source>
        <dbReference type="EMBL" id="PUZ28005.1"/>
    </source>
</evidence>
<dbReference type="InterPro" id="IPR029753">
    <property type="entry name" value="D-isomer_DH_CS"/>
</dbReference>
<keyword evidence="8" id="KW-1185">Reference proteome</keyword>
<evidence type="ECO:0000256" key="1">
    <source>
        <dbReference type="ARBA" id="ARBA00005854"/>
    </source>
</evidence>
<proteinExistence type="inferred from homology"/>
<dbReference type="GO" id="GO:0051287">
    <property type="term" value="F:NAD binding"/>
    <property type="evidence" value="ECO:0007669"/>
    <property type="project" value="InterPro"/>
</dbReference>
<dbReference type="GO" id="GO:0004617">
    <property type="term" value="F:phosphoglycerate dehydrogenase activity"/>
    <property type="evidence" value="ECO:0007669"/>
    <property type="project" value="UniProtKB-ARBA"/>
</dbReference>
<dbReference type="Pfam" id="PF02826">
    <property type="entry name" value="2-Hacid_dh_C"/>
    <property type="match status" value="1"/>
</dbReference>
<evidence type="ECO:0000256" key="2">
    <source>
        <dbReference type="ARBA" id="ARBA00023002"/>
    </source>
</evidence>
<dbReference type="InterPro" id="IPR006139">
    <property type="entry name" value="D-isomer_2_OHA_DH_cat_dom"/>
</dbReference>
<evidence type="ECO:0000256" key="4">
    <source>
        <dbReference type="RuleBase" id="RU003719"/>
    </source>
</evidence>
<comment type="caution">
    <text evidence="7">The sequence shown here is derived from an EMBL/GenBank/DDBJ whole genome shotgun (WGS) entry which is preliminary data.</text>
</comment>
<dbReference type="InterPro" id="IPR050223">
    <property type="entry name" value="D-isomer_2-hydroxyacid_DH"/>
</dbReference>
<accession>A0A2T7BK05</accession>
<dbReference type="SUPFAM" id="SSF52283">
    <property type="entry name" value="Formate/glycerate dehydrogenase catalytic domain-like"/>
    <property type="match status" value="1"/>
</dbReference>
<evidence type="ECO:0000259" key="6">
    <source>
        <dbReference type="Pfam" id="PF02826"/>
    </source>
</evidence>
<dbReference type="GO" id="GO:0005829">
    <property type="term" value="C:cytosol"/>
    <property type="evidence" value="ECO:0007669"/>
    <property type="project" value="TreeGrafter"/>
</dbReference>
<keyword evidence="3" id="KW-0520">NAD</keyword>
<dbReference type="PANTHER" id="PTHR10996">
    <property type="entry name" value="2-HYDROXYACID DEHYDROGENASE-RELATED"/>
    <property type="match status" value="1"/>
</dbReference>